<evidence type="ECO:0000313" key="3">
    <source>
        <dbReference type="Proteomes" id="UP000000442"/>
    </source>
</evidence>
<dbReference type="EMBL" id="CP001087">
    <property type="protein sequence ID" value="ACN16046.1"/>
    <property type="molecule type" value="Genomic_DNA"/>
</dbReference>
<feature type="domain" description="Transposase IS4-like" evidence="1">
    <location>
        <begin position="261"/>
        <end position="474"/>
    </location>
</feature>
<dbReference type="Pfam" id="PF01609">
    <property type="entry name" value="DDE_Tnp_1"/>
    <property type="match status" value="1"/>
</dbReference>
<dbReference type="OrthoDB" id="5411129at2"/>
<organism evidence="2 3">
    <name type="scientific">Desulforapulum autotrophicum (strain ATCC 43914 / DSM 3382 / VKM B-1955 / HRM2)</name>
    <name type="common">Desulfobacterium autotrophicum</name>
    <dbReference type="NCBI Taxonomy" id="177437"/>
    <lineage>
        <taxon>Bacteria</taxon>
        <taxon>Pseudomonadati</taxon>
        <taxon>Thermodesulfobacteriota</taxon>
        <taxon>Desulfobacteria</taxon>
        <taxon>Desulfobacterales</taxon>
        <taxon>Desulfobacteraceae</taxon>
        <taxon>Desulforapulum</taxon>
    </lineage>
</organism>
<dbReference type="AlphaFoldDB" id="C0QK20"/>
<reference evidence="2 3" key="1">
    <citation type="journal article" date="2009" name="Environ. Microbiol.">
        <title>Genome sequence of Desulfobacterium autotrophicum HRM2, a marine sulfate reducer oxidizing organic carbon completely to carbon dioxide.</title>
        <authorList>
            <person name="Strittmatter A.W."/>
            <person name="Liesegang H."/>
            <person name="Rabus R."/>
            <person name="Decker I."/>
            <person name="Amann J."/>
            <person name="Andres S."/>
            <person name="Henne A."/>
            <person name="Fricke W.F."/>
            <person name="Martinez-Arias R."/>
            <person name="Bartels D."/>
            <person name="Goesmann A."/>
            <person name="Krause L."/>
            <person name="Puehler A."/>
            <person name="Klenk H.P."/>
            <person name="Richter M."/>
            <person name="Schuler M."/>
            <person name="Gloeckner F.O."/>
            <person name="Meyerdierks A."/>
            <person name="Gottschalk G."/>
            <person name="Amann R."/>
        </authorList>
    </citation>
    <scope>NUCLEOTIDE SEQUENCE [LARGE SCALE GENOMIC DNA]</scope>
    <source>
        <strain evidence="3">ATCC 43914 / DSM 3382 / HRM2</strain>
    </source>
</reference>
<dbReference type="eggNOG" id="COG3039">
    <property type="taxonomic scope" value="Bacteria"/>
</dbReference>
<dbReference type="GO" id="GO:0006313">
    <property type="term" value="P:DNA transposition"/>
    <property type="evidence" value="ECO:0007669"/>
    <property type="project" value="InterPro"/>
</dbReference>
<evidence type="ECO:0000259" key="1">
    <source>
        <dbReference type="Pfam" id="PF01609"/>
    </source>
</evidence>
<sequence length="499" mass="57510">MHTKNIRALVKKQLKYNHPHWKNMKRKAKKRLIKQVMDEVINGYDFSQTVTLPIEELTGIEGQTPTKGIKTIEEMAKYVSNFHNDKLFDFDKKRKPFPEIIDKELKFIDDLFDDAIINSLIAPEGYSPCHRYVQPYQLFRMEILKVIKYPEISYRKFCTDEYFGRERKQNRRFVRLPLNTKEQIHHTELSHFRSRLSFTNLMNILVYILHHLYQSGCLANSVIHAIDSTELPSEINYPLCTVEVEGKKIRIYSDIDADCGRRRKKRDKSQYVIGYRMHTLSAINPLTGHCFPLVSLIGAANHHDSLFLTPVIKLAQALGIDMKLITADQAYHDSNGSVLEKTGVYVVAPPSEKAKLPDNVLDFPVRVTCNDFCDIPMKIMGCSGNGHEFGCTAAPGECIYESNCPKYRTIAFDNGYFQPIPTFHEEAQRAIDIRKNCERPFNLIKKREGLEQTRVRSQHGVVARSTFTTIATLLIEMADTRRKRCKKQDGQLDLFKVAG</sequence>
<protein>
    <submittedName>
        <fullName evidence="2">Transposase (11 DDE domain protein)</fullName>
    </submittedName>
</protein>
<accession>C0QK20</accession>
<dbReference type="STRING" id="177437.HRM2_29590"/>
<dbReference type="GO" id="GO:0003677">
    <property type="term" value="F:DNA binding"/>
    <property type="evidence" value="ECO:0007669"/>
    <property type="project" value="InterPro"/>
</dbReference>
<dbReference type="Proteomes" id="UP000000442">
    <property type="component" value="Chromosome"/>
</dbReference>
<name>C0QK20_DESAH</name>
<dbReference type="InterPro" id="IPR002559">
    <property type="entry name" value="Transposase_11"/>
</dbReference>
<proteinExistence type="predicted"/>
<dbReference type="GO" id="GO:0004803">
    <property type="term" value="F:transposase activity"/>
    <property type="evidence" value="ECO:0007669"/>
    <property type="project" value="InterPro"/>
</dbReference>
<keyword evidence="3" id="KW-1185">Reference proteome</keyword>
<evidence type="ECO:0000313" key="2">
    <source>
        <dbReference type="EMBL" id="ACN16046.1"/>
    </source>
</evidence>
<dbReference type="KEGG" id="dat:HRM2_29590"/>
<dbReference type="HOGENOM" id="CLU_545982_0_0_7"/>
<gene>
    <name evidence="2" type="ordered locus">HRM2_29590</name>
</gene>